<accession>A0A8H7BB85</accession>
<dbReference type="Pfam" id="PF01814">
    <property type="entry name" value="Hemerythrin"/>
    <property type="match status" value="1"/>
</dbReference>
<comment type="caution">
    <text evidence="2">The sequence shown here is derived from an EMBL/GenBank/DDBJ whole genome shotgun (WGS) entry which is preliminary data.</text>
</comment>
<dbReference type="AlphaFoldDB" id="A0A8H7BB85"/>
<dbReference type="GeneID" id="62203840"/>
<dbReference type="CDD" id="cd12108">
    <property type="entry name" value="Hr-like"/>
    <property type="match status" value="1"/>
</dbReference>
<evidence type="ECO:0000313" key="2">
    <source>
        <dbReference type="EMBL" id="KAF7676110.1"/>
    </source>
</evidence>
<dbReference type="RefSeq" id="XP_038786351.1">
    <property type="nucleotide sequence ID" value="XM_038930662.1"/>
</dbReference>
<gene>
    <name evidence="2" type="ORF">GT037_005615</name>
</gene>
<organism evidence="2 3">
    <name type="scientific">Alternaria burnsii</name>
    <dbReference type="NCBI Taxonomy" id="1187904"/>
    <lineage>
        <taxon>Eukaryota</taxon>
        <taxon>Fungi</taxon>
        <taxon>Dikarya</taxon>
        <taxon>Ascomycota</taxon>
        <taxon>Pezizomycotina</taxon>
        <taxon>Dothideomycetes</taxon>
        <taxon>Pleosporomycetidae</taxon>
        <taxon>Pleosporales</taxon>
        <taxon>Pleosporineae</taxon>
        <taxon>Pleosporaceae</taxon>
        <taxon>Alternaria</taxon>
        <taxon>Alternaria sect. Alternaria</taxon>
    </lineage>
</organism>
<name>A0A8H7BB85_9PLEO</name>
<dbReference type="EMBL" id="JAAABM010000007">
    <property type="protein sequence ID" value="KAF7676110.1"/>
    <property type="molecule type" value="Genomic_DNA"/>
</dbReference>
<proteinExistence type="predicted"/>
<evidence type="ECO:0000313" key="3">
    <source>
        <dbReference type="Proteomes" id="UP000596902"/>
    </source>
</evidence>
<reference evidence="2" key="2">
    <citation type="submission" date="2020-08" db="EMBL/GenBank/DDBJ databases">
        <title>Draft Genome Sequence of Cumin Blight Pathogen Alternaria burnsii.</title>
        <authorList>
            <person name="Feng Z."/>
        </authorList>
    </citation>
    <scope>NUCLEOTIDE SEQUENCE</scope>
    <source>
        <strain evidence="2">CBS107.38</strain>
    </source>
</reference>
<protein>
    <recommendedName>
        <fullName evidence="1">Hemerythrin-like domain-containing protein</fullName>
    </recommendedName>
</protein>
<feature type="domain" description="Hemerythrin-like" evidence="1">
    <location>
        <begin position="68"/>
        <end position="171"/>
    </location>
</feature>
<dbReference type="PANTHER" id="PTHR38048">
    <property type="entry name" value="EXPRESSED PROTEIN"/>
    <property type="match status" value="1"/>
</dbReference>
<dbReference type="Gene3D" id="1.20.120.520">
    <property type="entry name" value="nmb1532 protein domain like"/>
    <property type="match status" value="1"/>
</dbReference>
<evidence type="ECO:0000259" key="1">
    <source>
        <dbReference type="Pfam" id="PF01814"/>
    </source>
</evidence>
<sequence length="365" mass="41216">MDNRADSSLWADTPFALLKIPGQPGGPVCVNPSVLNVAIEMANVHNVLLRPLNAIYHQAPFISLPVDVADFMLYVTAWADTLHHHHSLEESLFFPMVEKIAKEAGIDDCEGIMGGNVDQHHEFEPKIAELVKWAEEVVAGKKTYDAVELKRQIDDFAPILTQHLHDEIGTLVRLENCDGEKIKQAMKETADEGAKTADPQVIMHDNFAPPTGLLELPGEIRNRIYDFAQEPDQVRLVYKPSRHHEQVKQTSRQFFGLTQVCRKLRLEHLPIYNVQTIVSIDCLHTASYVDTFILPAGVEPKQARGNLIIQDRTPAYHVESVEEQISTQAIADLIALSKKNPQVMFKFDDSAWFYPLLCTLMLRLR</sequence>
<keyword evidence="3" id="KW-1185">Reference proteome</keyword>
<dbReference type="PANTHER" id="PTHR38048:SF2">
    <property type="entry name" value="HEMERYTHRIN-LIKE DOMAIN-CONTAINING PROTEIN"/>
    <property type="match status" value="1"/>
</dbReference>
<dbReference type="Proteomes" id="UP000596902">
    <property type="component" value="Unassembled WGS sequence"/>
</dbReference>
<dbReference type="InterPro" id="IPR012312">
    <property type="entry name" value="Hemerythrin-like"/>
</dbReference>
<reference evidence="2" key="1">
    <citation type="submission" date="2020-01" db="EMBL/GenBank/DDBJ databases">
        <authorList>
            <person name="Feng Z.H.Z."/>
        </authorList>
    </citation>
    <scope>NUCLEOTIDE SEQUENCE</scope>
    <source>
        <strain evidence="2">CBS107.38</strain>
    </source>
</reference>
<dbReference type="InterPro" id="IPR053206">
    <property type="entry name" value="Dimeric_xanthone_biosynth"/>
</dbReference>